<dbReference type="PIRSF" id="PIRSF036565">
    <property type="entry name" value="Pyruvt_ip_decrb"/>
    <property type="match status" value="1"/>
</dbReference>
<sequence>MTANQDCTVAEYLAVRLEQIGIKHLFGVPGDLLGPFLTTMRAKSAVRWVGTPTEVGAGYAADAYARVTSADADLALGEQGVAACAVTYGVGAFNLLNPIGGAYAEFVPVIAINAAPSHEQWLNQQAIGLLTTHMIQRPESNLDVYRQVTVDAQAISNPGLAPIQIDSAITACLTHRRPVYLEVMADVWSAPCPAPQGRLTARERPFTEANRRMLAKAVAATVDLIRTAGNPILWAGEEIDRFRLSDELTALVRDTRIPFCTTIGAKAVVSEETPGYSGVYNGKASDPDVYKVFHAAGCRIGLGSWATSKNLGGEQSIGADWAVAAHEGVNVGASYFPDVQLARFVPALREALTAEFGAGVFAADYFAQAHAAGLDVPATTSAYLAGLVGGDYPTDLTYDSFFRHVNAFLRDQDSGTPGARVNPFTVVSDAAFALIGSMNLNMVERASFVAQNSWLSIGYSVGAASGVALARQEPEKRPLVFVGDGSFQETCQELSTQVRHGLRPIVFVLDNEGFYGIEQMLVHPCFYAENPSEGAEFYNELHVWRYERLADVFGTEKHPMTGASVRTHTDLEALLAKVTDPDHSINRGPILVRVLLDRRDYPRAMQYKVDENCR</sequence>
<dbReference type="AlphaFoldDB" id="A0A401Z1Q5"/>
<dbReference type="InterPro" id="IPR000399">
    <property type="entry name" value="TPP-bd_CS"/>
</dbReference>
<dbReference type="GO" id="GO:0005829">
    <property type="term" value="C:cytosol"/>
    <property type="evidence" value="ECO:0007669"/>
    <property type="project" value="TreeGrafter"/>
</dbReference>
<protein>
    <recommendedName>
        <fullName evidence="5">Alpha-keto-acid decarboxylase</fullName>
    </recommendedName>
</protein>
<dbReference type="SUPFAM" id="SSF52467">
    <property type="entry name" value="DHS-like NAD/FAD-binding domain"/>
    <property type="match status" value="1"/>
</dbReference>
<evidence type="ECO:0000256" key="8">
    <source>
        <dbReference type="ARBA" id="ARBA00022842"/>
    </source>
</evidence>
<dbReference type="InterPro" id="IPR012110">
    <property type="entry name" value="PDC/IPDC-like"/>
</dbReference>
<name>A0A401Z1Q5_9ACTN</name>
<evidence type="ECO:0000256" key="5">
    <source>
        <dbReference type="ARBA" id="ARBA00020054"/>
    </source>
</evidence>
<dbReference type="RefSeq" id="WP_126642500.1">
    <property type="nucleotide sequence ID" value="NZ_BIFH01000042.1"/>
</dbReference>
<feature type="binding site" evidence="11">
    <location>
        <position position="513"/>
    </location>
    <ligand>
        <name>Mg(2+)</name>
        <dbReference type="ChEBI" id="CHEBI:18420"/>
    </ligand>
</feature>
<evidence type="ECO:0000256" key="9">
    <source>
        <dbReference type="ARBA" id="ARBA00023052"/>
    </source>
</evidence>
<accession>A0A401Z1Q5</accession>
<evidence type="ECO:0000256" key="7">
    <source>
        <dbReference type="ARBA" id="ARBA00022793"/>
    </source>
</evidence>
<comment type="cofactor">
    <cofactor evidence="2">
        <name>thiamine diphosphate</name>
        <dbReference type="ChEBI" id="CHEBI:58937"/>
    </cofactor>
</comment>
<comment type="function">
    <text evidence="3">Decarboxylates branched-chain and aromatic alpha-keto acids to aldehydes.</text>
</comment>
<evidence type="ECO:0000259" key="13">
    <source>
        <dbReference type="Pfam" id="PF00205"/>
    </source>
</evidence>
<dbReference type="GO" id="GO:0004737">
    <property type="term" value="F:pyruvate decarboxylase activity"/>
    <property type="evidence" value="ECO:0007669"/>
    <property type="project" value="TreeGrafter"/>
</dbReference>
<dbReference type="InterPro" id="IPR029035">
    <property type="entry name" value="DHS-like_NAD/FAD-binding_dom"/>
</dbReference>
<feature type="domain" description="Thiamine pyrophosphate enzyme N-terminal TPP-binding" evidence="15">
    <location>
        <begin position="8"/>
        <end position="122"/>
    </location>
</feature>
<dbReference type="GO" id="GO:0030976">
    <property type="term" value="F:thiamine pyrophosphate binding"/>
    <property type="evidence" value="ECO:0007669"/>
    <property type="project" value="InterPro"/>
</dbReference>
<dbReference type="Pfam" id="PF02776">
    <property type="entry name" value="TPP_enzyme_N"/>
    <property type="match status" value="1"/>
</dbReference>
<evidence type="ECO:0000256" key="11">
    <source>
        <dbReference type="PIRSR" id="PIRSR036565-2"/>
    </source>
</evidence>
<dbReference type="Pfam" id="PF00205">
    <property type="entry name" value="TPP_enzyme_M"/>
    <property type="match status" value="1"/>
</dbReference>
<dbReference type="Proteomes" id="UP000286931">
    <property type="component" value="Unassembled WGS sequence"/>
</dbReference>
<feature type="binding site" evidence="11">
    <location>
        <position position="484"/>
    </location>
    <ligand>
        <name>Mg(2+)</name>
        <dbReference type="ChEBI" id="CHEBI:18420"/>
    </ligand>
</feature>
<dbReference type="EMBL" id="BIFH01000042">
    <property type="protein sequence ID" value="GCE00809.1"/>
    <property type="molecule type" value="Genomic_DNA"/>
</dbReference>
<evidence type="ECO:0000256" key="10">
    <source>
        <dbReference type="ARBA" id="ARBA00023239"/>
    </source>
</evidence>
<evidence type="ECO:0000256" key="3">
    <source>
        <dbReference type="ARBA" id="ARBA00002938"/>
    </source>
</evidence>
<dbReference type="InterPro" id="IPR012000">
    <property type="entry name" value="Thiamin_PyroP_enz_cen_dom"/>
</dbReference>
<dbReference type="OrthoDB" id="4959782at2"/>
<proteinExistence type="inferred from homology"/>
<comment type="cofactor">
    <cofactor evidence="1">
        <name>a metal cation</name>
        <dbReference type="ChEBI" id="CHEBI:25213"/>
    </cofactor>
</comment>
<keyword evidence="17" id="KW-1185">Reference proteome</keyword>
<dbReference type="PROSITE" id="PS00187">
    <property type="entry name" value="TPP_ENZYMES"/>
    <property type="match status" value="1"/>
</dbReference>
<comment type="similarity">
    <text evidence="4 12">Belongs to the TPP enzyme family.</text>
</comment>
<evidence type="ECO:0000256" key="2">
    <source>
        <dbReference type="ARBA" id="ARBA00001964"/>
    </source>
</evidence>
<keyword evidence="8 11" id="KW-0460">Magnesium</keyword>
<dbReference type="GO" id="GO:0000949">
    <property type="term" value="P:aromatic amino acid family catabolic process to alcohol via Ehrlich pathway"/>
    <property type="evidence" value="ECO:0007669"/>
    <property type="project" value="TreeGrafter"/>
</dbReference>
<dbReference type="Pfam" id="PF02775">
    <property type="entry name" value="TPP_enzyme_C"/>
    <property type="match status" value="1"/>
</dbReference>
<organism evidence="16 17">
    <name type="scientific">Embleya hyalina</name>
    <dbReference type="NCBI Taxonomy" id="516124"/>
    <lineage>
        <taxon>Bacteria</taxon>
        <taxon>Bacillati</taxon>
        <taxon>Actinomycetota</taxon>
        <taxon>Actinomycetes</taxon>
        <taxon>Kitasatosporales</taxon>
        <taxon>Streptomycetaceae</taxon>
        <taxon>Embleya</taxon>
    </lineage>
</organism>
<keyword evidence="7" id="KW-0210">Decarboxylase</keyword>
<dbReference type="InterPro" id="IPR012001">
    <property type="entry name" value="Thiamin_PyroP_enz_TPP-bd_dom"/>
</dbReference>
<evidence type="ECO:0000313" key="16">
    <source>
        <dbReference type="EMBL" id="GCE00809.1"/>
    </source>
</evidence>
<keyword evidence="10" id="KW-0456">Lyase</keyword>
<comment type="caution">
    <text evidence="16">The sequence shown here is derived from an EMBL/GenBank/DDBJ whole genome shotgun (WGS) entry which is preliminary data.</text>
</comment>
<dbReference type="PANTHER" id="PTHR43452">
    <property type="entry name" value="PYRUVATE DECARBOXYLASE"/>
    <property type="match status" value="1"/>
</dbReference>
<evidence type="ECO:0000256" key="1">
    <source>
        <dbReference type="ARBA" id="ARBA00001920"/>
    </source>
</evidence>
<evidence type="ECO:0000313" key="17">
    <source>
        <dbReference type="Proteomes" id="UP000286931"/>
    </source>
</evidence>
<evidence type="ECO:0000256" key="4">
    <source>
        <dbReference type="ARBA" id="ARBA00007812"/>
    </source>
</evidence>
<dbReference type="PANTHER" id="PTHR43452:SF30">
    <property type="entry name" value="PYRUVATE DECARBOXYLASE ISOZYME 1-RELATED"/>
    <property type="match status" value="1"/>
</dbReference>
<evidence type="ECO:0000259" key="15">
    <source>
        <dbReference type="Pfam" id="PF02776"/>
    </source>
</evidence>
<dbReference type="Gene3D" id="3.40.50.970">
    <property type="match status" value="2"/>
</dbReference>
<evidence type="ECO:0000256" key="12">
    <source>
        <dbReference type="RuleBase" id="RU362132"/>
    </source>
</evidence>
<dbReference type="InterPro" id="IPR029061">
    <property type="entry name" value="THDP-binding"/>
</dbReference>
<gene>
    <name evidence="16" type="primary">kdc</name>
    <name evidence="16" type="ORF">EHYA_08535</name>
</gene>
<reference evidence="16 17" key="1">
    <citation type="submission" date="2018-12" db="EMBL/GenBank/DDBJ databases">
        <title>Draft genome sequence of Embleya hyalina NBRC 13850T.</title>
        <authorList>
            <person name="Komaki H."/>
            <person name="Hosoyama A."/>
            <person name="Kimura A."/>
            <person name="Ichikawa N."/>
            <person name="Tamura T."/>
        </authorList>
    </citation>
    <scope>NUCLEOTIDE SEQUENCE [LARGE SCALE GENOMIC DNA]</scope>
    <source>
        <strain evidence="16 17">NBRC 13850</strain>
    </source>
</reference>
<keyword evidence="9 12" id="KW-0786">Thiamine pyrophosphate</keyword>
<feature type="domain" description="Thiamine pyrophosphate enzyme central" evidence="13">
    <location>
        <begin position="219"/>
        <end position="313"/>
    </location>
</feature>
<evidence type="ECO:0000256" key="6">
    <source>
        <dbReference type="ARBA" id="ARBA00022723"/>
    </source>
</evidence>
<comment type="cofactor">
    <cofactor evidence="11">
        <name>Mg(2+)</name>
        <dbReference type="ChEBI" id="CHEBI:18420"/>
    </cofactor>
    <text evidence="11">Binds 1 Mg(2+) per subunit.</text>
</comment>
<feature type="domain" description="Thiamine pyrophosphate enzyme TPP-binding" evidence="14">
    <location>
        <begin position="440"/>
        <end position="592"/>
    </location>
</feature>
<keyword evidence="6 11" id="KW-0479">Metal-binding</keyword>
<dbReference type="InterPro" id="IPR011766">
    <property type="entry name" value="TPP_enzyme_TPP-bd"/>
</dbReference>
<dbReference type="SUPFAM" id="SSF52518">
    <property type="entry name" value="Thiamin diphosphate-binding fold (THDP-binding)"/>
    <property type="match status" value="2"/>
</dbReference>
<dbReference type="GO" id="GO:0000287">
    <property type="term" value="F:magnesium ion binding"/>
    <property type="evidence" value="ECO:0007669"/>
    <property type="project" value="InterPro"/>
</dbReference>
<dbReference type="Gene3D" id="3.40.50.1220">
    <property type="entry name" value="TPP-binding domain"/>
    <property type="match status" value="1"/>
</dbReference>
<feature type="binding site" evidence="11">
    <location>
        <position position="511"/>
    </location>
    <ligand>
        <name>Mg(2+)</name>
        <dbReference type="ChEBI" id="CHEBI:18420"/>
    </ligand>
</feature>
<evidence type="ECO:0000259" key="14">
    <source>
        <dbReference type="Pfam" id="PF02775"/>
    </source>
</evidence>